<feature type="domain" description="CAAX prenyl protease 2/Lysostaphin resistance protein A-like" evidence="2">
    <location>
        <begin position="147"/>
        <end position="209"/>
    </location>
</feature>
<accession>A0A0R2TXR0</accession>
<feature type="non-terminal residue" evidence="3">
    <location>
        <position position="211"/>
    </location>
</feature>
<reference evidence="3 4" key="1">
    <citation type="submission" date="2015-10" db="EMBL/GenBank/DDBJ databases">
        <title>Metagenome-Assembled Genomes uncover a global brackish microbiome.</title>
        <authorList>
            <person name="Hugerth L.W."/>
            <person name="Larsson J."/>
            <person name="Alneberg J."/>
            <person name="Lindh M.V."/>
            <person name="Legrand C."/>
            <person name="Pinhassi J."/>
            <person name="Andersson A.F."/>
        </authorList>
    </citation>
    <scope>NUCLEOTIDE SEQUENCE [LARGE SCALE GENOMIC DNA]</scope>
    <source>
        <strain evidence="3">BACL26 MAG-121220-bin70</strain>
    </source>
</reference>
<dbReference type="AlphaFoldDB" id="A0A0R2TXR0"/>
<feature type="transmembrane region" description="Helical" evidence="1">
    <location>
        <begin position="104"/>
        <end position="124"/>
    </location>
</feature>
<dbReference type="Pfam" id="PF02517">
    <property type="entry name" value="Rce1-like"/>
    <property type="match status" value="1"/>
</dbReference>
<name>A0A0R2TXR0_9GAMM</name>
<evidence type="ECO:0000313" key="4">
    <source>
        <dbReference type="Proteomes" id="UP000051213"/>
    </source>
</evidence>
<feature type="transmembrane region" description="Helical" evidence="1">
    <location>
        <begin position="16"/>
        <end position="40"/>
    </location>
</feature>
<dbReference type="EMBL" id="LICA01000467">
    <property type="protein sequence ID" value="KRO91582.1"/>
    <property type="molecule type" value="Genomic_DNA"/>
</dbReference>
<dbReference type="GO" id="GO:0004175">
    <property type="term" value="F:endopeptidase activity"/>
    <property type="evidence" value="ECO:0007669"/>
    <property type="project" value="UniProtKB-ARBA"/>
</dbReference>
<dbReference type="InterPro" id="IPR003675">
    <property type="entry name" value="Rce1/LyrA-like_dom"/>
</dbReference>
<evidence type="ECO:0000256" key="1">
    <source>
        <dbReference type="SAM" id="Phobius"/>
    </source>
</evidence>
<organism evidence="3 4">
    <name type="scientific">SAR92 bacterium BACL26 MAG-121220-bin70</name>
    <dbReference type="NCBI Taxonomy" id="1655626"/>
    <lineage>
        <taxon>Bacteria</taxon>
        <taxon>Pseudomonadati</taxon>
        <taxon>Pseudomonadota</taxon>
        <taxon>Gammaproteobacteria</taxon>
        <taxon>Cellvibrionales</taxon>
        <taxon>Porticoccaceae</taxon>
        <taxon>SAR92 clade</taxon>
    </lineage>
</organism>
<evidence type="ECO:0000259" key="2">
    <source>
        <dbReference type="Pfam" id="PF02517"/>
    </source>
</evidence>
<gene>
    <name evidence="3" type="ORF">ABS24_05535</name>
</gene>
<protein>
    <recommendedName>
        <fullName evidence="2">CAAX prenyl protease 2/Lysostaphin resistance protein A-like domain-containing protein</fullName>
    </recommendedName>
</protein>
<sequence>MNSEIQKKADLDKYSIIALIIGLVVYPILYSTDFVGSIFLPFLSDQLTSSLLNDNERTEWWYFIFSNLLFHWIPFLFIRYSLIKNNETWSSIGVDWAWFFRHKNWFIVFFSILIIAAFILPTIYYENELPVRSQAGFIGPISTLERLVAIVVIAFTAAITEEVIFRGFALTRLKRLIPNPWFIVPIIAISFVFIHGEVRDFGQTLNYIVFS</sequence>
<keyword evidence="1" id="KW-0472">Membrane</keyword>
<proteinExistence type="predicted"/>
<comment type="caution">
    <text evidence="3">The sequence shown here is derived from an EMBL/GenBank/DDBJ whole genome shotgun (WGS) entry which is preliminary data.</text>
</comment>
<keyword evidence="1" id="KW-0812">Transmembrane</keyword>
<feature type="transmembrane region" description="Helical" evidence="1">
    <location>
        <begin position="176"/>
        <end position="196"/>
    </location>
</feature>
<feature type="transmembrane region" description="Helical" evidence="1">
    <location>
        <begin position="144"/>
        <end position="164"/>
    </location>
</feature>
<dbReference type="GO" id="GO:0080120">
    <property type="term" value="P:CAAX-box protein maturation"/>
    <property type="evidence" value="ECO:0007669"/>
    <property type="project" value="UniProtKB-ARBA"/>
</dbReference>
<evidence type="ECO:0000313" key="3">
    <source>
        <dbReference type="EMBL" id="KRO91582.1"/>
    </source>
</evidence>
<dbReference type="Proteomes" id="UP000051213">
    <property type="component" value="Unassembled WGS sequence"/>
</dbReference>
<keyword evidence="1" id="KW-1133">Transmembrane helix</keyword>
<feature type="transmembrane region" description="Helical" evidence="1">
    <location>
        <begin position="60"/>
        <end position="83"/>
    </location>
</feature>